<dbReference type="AlphaFoldDB" id="A0AAW1P242"/>
<reference evidence="2 3" key="1">
    <citation type="journal article" date="2024" name="Nat. Commun.">
        <title>Phylogenomics reveals the evolutionary origins of lichenization in chlorophyte algae.</title>
        <authorList>
            <person name="Puginier C."/>
            <person name="Libourel C."/>
            <person name="Otte J."/>
            <person name="Skaloud P."/>
            <person name="Haon M."/>
            <person name="Grisel S."/>
            <person name="Petersen M."/>
            <person name="Berrin J.G."/>
            <person name="Delaux P.M."/>
            <person name="Dal Grande F."/>
            <person name="Keller J."/>
        </authorList>
    </citation>
    <scope>NUCLEOTIDE SEQUENCE [LARGE SCALE GENOMIC DNA]</scope>
    <source>
        <strain evidence="2 3">SAG 2036</strain>
    </source>
</reference>
<dbReference type="Proteomes" id="UP001465755">
    <property type="component" value="Unassembled WGS sequence"/>
</dbReference>
<feature type="compositionally biased region" description="Basic and acidic residues" evidence="1">
    <location>
        <begin position="58"/>
        <end position="83"/>
    </location>
</feature>
<dbReference type="Pfam" id="PF00300">
    <property type="entry name" value="His_Phos_1"/>
    <property type="match status" value="1"/>
</dbReference>
<dbReference type="InterPro" id="IPR029033">
    <property type="entry name" value="His_PPase_superfam"/>
</dbReference>
<dbReference type="PANTHER" id="PTHR47580">
    <property type="entry name" value="PHOSPHOGLYCERATE MUTASE FAMILY PROTEIN"/>
    <property type="match status" value="1"/>
</dbReference>
<dbReference type="SUPFAM" id="SSF53254">
    <property type="entry name" value="Phosphoglycerate mutase-like"/>
    <property type="match status" value="1"/>
</dbReference>
<evidence type="ECO:0008006" key="4">
    <source>
        <dbReference type="Google" id="ProtNLM"/>
    </source>
</evidence>
<comment type="caution">
    <text evidence="2">The sequence shown here is derived from an EMBL/GenBank/DDBJ whole genome shotgun (WGS) entry which is preliminary data.</text>
</comment>
<organism evidence="2 3">
    <name type="scientific">Symbiochloris irregularis</name>
    <dbReference type="NCBI Taxonomy" id="706552"/>
    <lineage>
        <taxon>Eukaryota</taxon>
        <taxon>Viridiplantae</taxon>
        <taxon>Chlorophyta</taxon>
        <taxon>core chlorophytes</taxon>
        <taxon>Trebouxiophyceae</taxon>
        <taxon>Trebouxiales</taxon>
        <taxon>Trebouxiaceae</taxon>
        <taxon>Symbiochloris</taxon>
    </lineage>
</organism>
<dbReference type="PANTHER" id="PTHR47580:SF1">
    <property type="entry name" value="PHOSPHOGLYCERATE MUTASE FAMILY PROTEIN"/>
    <property type="match status" value="1"/>
</dbReference>
<gene>
    <name evidence="2" type="ORF">WJX73_003388</name>
</gene>
<evidence type="ECO:0000313" key="3">
    <source>
        <dbReference type="Proteomes" id="UP001465755"/>
    </source>
</evidence>
<dbReference type="EMBL" id="JALJOQ010000053">
    <property type="protein sequence ID" value="KAK9804078.1"/>
    <property type="molecule type" value="Genomic_DNA"/>
</dbReference>
<protein>
    <recommendedName>
        <fullName evidence="4">Phosphoglycerate mutase</fullName>
    </recommendedName>
</protein>
<keyword evidence="3" id="KW-1185">Reference proteome</keyword>
<evidence type="ECO:0000256" key="1">
    <source>
        <dbReference type="SAM" id="MobiDB-lite"/>
    </source>
</evidence>
<proteinExistence type="predicted"/>
<sequence>MALCGTSVSHGWQQQIPPLRLCPGHKRVYRQRLTATPETVTAAVFSRKLQRPARLHAQHREGSYLPQRPEDLRHHLRCGRSDPGKSCGQPSDDPSIALLQLPATELNNEYFLVRAGESEAEAENYVLSNPVAKTSMSSGLSRRGKSQVVRQTARDLVNMDACVSGCWLWPSITQRCYQTAEILASLLDISRSRIVPEYSFLDPRGVGSMEGLPLATVENQLDEGDTASAEWRPPHGTDGTPNESVVDLLIRVRQVLSITETQYRGTSVIIISPDSDNLSVIQAALVGADLRNHRRLYSFKPGEVRQLQLAESRPADFFDPRKFSCPNPPLCR</sequence>
<dbReference type="InterPro" id="IPR013078">
    <property type="entry name" value="His_Pase_superF_clade-1"/>
</dbReference>
<dbReference type="Gene3D" id="3.40.50.1240">
    <property type="entry name" value="Phosphoglycerate mutase-like"/>
    <property type="match status" value="1"/>
</dbReference>
<accession>A0AAW1P242</accession>
<feature type="region of interest" description="Disordered" evidence="1">
    <location>
        <begin position="51"/>
        <end position="92"/>
    </location>
</feature>
<name>A0AAW1P242_9CHLO</name>
<evidence type="ECO:0000313" key="2">
    <source>
        <dbReference type="EMBL" id="KAK9804078.1"/>
    </source>
</evidence>